<proteinExistence type="inferred from homology"/>
<evidence type="ECO:0000313" key="9">
    <source>
        <dbReference type="EMBL" id="MFC4819070.1"/>
    </source>
</evidence>
<dbReference type="Pfam" id="PF04542">
    <property type="entry name" value="Sigma70_r2"/>
    <property type="match status" value="1"/>
</dbReference>
<comment type="similarity">
    <text evidence="1 6">Belongs to the sigma-70 factor family. ECF subfamily.</text>
</comment>
<dbReference type="InterPro" id="IPR039425">
    <property type="entry name" value="RNA_pol_sigma-70-like"/>
</dbReference>
<keyword evidence="10" id="KW-1185">Reference proteome</keyword>
<dbReference type="InterPro" id="IPR013325">
    <property type="entry name" value="RNA_pol_sigma_r2"/>
</dbReference>
<dbReference type="NCBIfam" id="TIGR02937">
    <property type="entry name" value="sigma70-ECF"/>
    <property type="match status" value="1"/>
</dbReference>
<dbReference type="RefSeq" id="WP_380018807.1">
    <property type="nucleotide sequence ID" value="NZ_JBHSHD010000002.1"/>
</dbReference>
<comment type="caution">
    <text evidence="9">The sequence shown here is derived from an EMBL/GenBank/DDBJ whole genome shotgun (WGS) entry which is preliminary data.</text>
</comment>
<dbReference type="NCBIfam" id="NF009170">
    <property type="entry name" value="PRK12517.1"/>
    <property type="match status" value="1"/>
</dbReference>
<gene>
    <name evidence="9" type="ORF">ACFO6Q_01970</name>
</gene>
<keyword evidence="3 6" id="KW-0731">Sigma factor</keyword>
<evidence type="ECO:0000259" key="7">
    <source>
        <dbReference type="Pfam" id="PF04542"/>
    </source>
</evidence>
<dbReference type="Pfam" id="PF08281">
    <property type="entry name" value="Sigma70_r4_2"/>
    <property type="match status" value="1"/>
</dbReference>
<dbReference type="CDD" id="cd06171">
    <property type="entry name" value="Sigma70_r4"/>
    <property type="match status" value="1"/>
</dbReference>
<evidence type="ECO:0000259" key="8">
    <source>
        <dbReference type="Pfam" id="PF08281"/>
    </source>
</evidence>
<evidence type="ECO:0000256" key="6">
    <source>
        <dbReference type="RuleBase" id="RU000716"/>
    </source>
</evidence>
<evidence type="ECO:0000313" key="10">
    <source>
        <dbReference type="Proteomes" id="UP001595886"/>
    </source>
</evidence>
<dbReference type="InterPro" id="IPR000838">
    <property type="entry name" value="RNA_pol_sigma70_ECF_CS"/>
</dbReference>
<dbReference type="EMBL" id="JBHSHD010000002">
    <property type="protein sequence ID" value="MFC4819070.1"/>
    <property type="molecule type" value="Genomic_DNA"/>
</dbReference>
<accession>A0ABV9QP19</accession>
<dbReference type="Proteomes" id="UP001595886">
    <property type="component" value="Unassembled WGS sequence"/>
</dbReference>
<name>A0ABV9QP19_9GAMM</name>
<dbReference type="Gene3D" id="1.10.10.10">
    <property type="entry name" value="Winged helix-like DNA-binding domain superfamily/Winged helix DNA-binding domain"/>
    <property type="match status" value="1"/>
</dbReference>
<dbReference type="SUPFAM" id="SSF88659">
    <property type="entry name" value="Sigma3 and sigma4 domains of RNA polymerase sigma factors"/>
    <property type="match status" value="1"/>
</dbReference>
<dbReference type="PROSITE" id="PS01063">
    <property type="entry name" value="SIGMA70_ECF"/>
    <property type="match status" value="1"/>
</dbReference>
<dbReference type="PANTHER" id="PTHR43133:SF51">
    <property type="entry name" value="RNA POLYMERASE SIGMA FACTOR"/>
    <property type="match status" value="1"/>
</dbReference>
<dbReference type="InterPro" id="IPR007627">
    <property type="entry name" value="RNA_pol_sigma70_r2"/>
</dbReference>
<dbReference type="InterPro" id="IPR014284">
    <property type="entry name" value="RNA_pol_sigma-70_dom"/>
</dbReference>
<dbReference type="Gene3D" id="1.10.1740.10">
    <property type="match status" value="1"/>
</dbReference>
<organism evidence="9 10">
    <name type="scientific">Dokdonella ginsengisoli</name>
    <dbReference type="NCBI Taxonomy" id="363846"/>
    <lineage>
        <taxon>Bacteria</taxon>
        <taxon>Pseudomonadati</taxon>
        <taxon>Pseudomonadota</taxon>
        <taxon>Gammaproteobacteria</taxon>
        <taxon>Lysobacterales</taxon>
        <taxon>Rhodanobacteraceae</taxon>
        <taxon>Dokdonella</taxon>
    </lineage>
</organism>
<feature type="domain" description="RNA polymerase sigma-70 region 2" evidence="7">
    <location>
        <begin position="27"/>
        <end position="88"/>
    </location>
</feature>
<evidence type="ECO:0000256" key="4">
    <source>
        <dbReference type="ARBA" id="ARBA00023125"/>
    </source>
</evidence>
<dbReference type="PANTHER" id="PTHR43133">
    <property type="entry name" value="RNA POLYMERASE ECF-TYPE SIGMA FACTO"/>
    <property type="match status" value="1"/>
</dbReference>
<dbReference type="InterPro" id="IPR013249">
    <property type="entry name" value="RNA_pol_sigma70_r4_t2"/>
</dbReference>
<sequence length="188" mass="21386">MRESASEDARARSVADVSQRQQQYEALVRAHSGELYRYAYWLCGQEALAQDLVQETFLRAWRSLDSLREDVAAKAWLTTILRREHARLYERKPLPTTDIDELELADGVPGPEHRGEDAVLRAAIARLEPKYREPLVLQVLGGFSCAEIARELEISEAAVMTQVFRARQKLRAMLDEDTAREVKAHGLP</sequence>
<evidence type="ECO:0000256" key="3">
    <source>
        <dbReference type="ARBA" id="ARBA00023082"/>
    </source>
</evidence>
<keyword evidence="5 6" id="KW-0804">Transcription</keyword>
<evidence type="ECO:0000256" key="1">
    <source>
        <dbReference type="ARBA" id="ARBA00010641"/>
    </source>
</evidence>
<keyword evidence="2 6" id="KW-0805">Transcription regulation</keyword>
<dbReference type="SUPFAM" id="SSF88946">
    <property type="entry name" value="Sigma2 domain of RNA polymerase sigma factors"/>
    <property type="match status" value="1"/>
</dbReference>
<protein>
    <recommendedName>
        <fullName evidence="6">RNA polymerase sigma factor</fullName>
    </recommendedName>
</protein>
<dbReference type="InterPro" id="IPR036388">
    <property type="entry name" value="WH-like_DNA-bd_sf"/>
</dbReference>
<keyword evidence="4 6" id="KW-0238">DNA-binding</keyword>
<evidence type="ECO:0000256" key="2">
    <source>
        <dbReference type="ARBA" id="ARBA00023015"/>
    </source>
</evidence>
<reference evidence="10" key="1">
    <citation type="journal article" date="2019" name="Int. J. Syst. Evol. Microbiol.">
        <title>The Global Catalogue of Microorganisms (GCM) 10K type strain sequencing project: providing services to taxonomists for standard genome sequencing and annotation.</title>
        <authorList>
            <consortium name="The Broad Institute Genomics Platform"/>
            <consortium name="The Broad Institute Genome Sequencing Center for Infectious Disease"/>
            <person name="Wu L."/>
            <person name="Ma J."/>
        </authorList>
    </citation>
    <scope>NUCLEOTIDE SEQUENCE [LARGE SCALE GENOMIC DNA]</scope>
    <source>
        <strain evidence="10">CCUG 30340</strain>
    </source>
</reference>
<evidence type="ECO:0000256" key="5">
    <source>
        <dbReference type="ARBA" id="ARBA00023163"/>
    </source>
</evidence>
<dbReference type="InterPro" id="IPR013324">
    <property type="entry name" value="RNA_pol_sigma_r3/r4-like"/>
</dbReference>
<feature type="domain" description="RNA polymerase sigma factor 70 region 4 type 2" evidence="8">
    <location>
        <begin position="120"/>
        <end position="170"/>
    </location>
</feature>